<proteinExistence type="predicted"/>
<keyword evidence="1" id="KW-1133">Transmembrane helix</keyword>
<reference evidence="2 3" key="1">
    <citation type="submission" date="2019-10" db="EMBL/GenBank/DDBJ databases">
        <title>Epibacterium sp. nov., isolated from seawater.</title>
        <authorList>
            <person name="Zhang X."/>
            <person name="Li N."/>
        </authorList>
    </citation>
    <scope>NUCLEOTIDE SEQUENCE [LARGE SCALE GENOMIC DNA]</scope>
    <source>
        <strain evidence="2 3">SM1979</strain>
    </source>
</reference>
<sequence length="78" mass="8545">MDKLWISALVGALTGGFTSSICVVVFSMPLWSLMVIYPLIGLATFGVIYGLWRHLEAPSIQPQDGFGDKLVYADLLLK</sequence>
<gene>
    <name evidence="2" type="ORF">GFB49_15185</name>
</gene>
<dbReference type="Proteomes" id="UP000444174">
    <property type="component" value="Unassembled WGS sequence"/>
</dbReference>
<keyword evidence="1" id="KW-0472">Membrane</keyword>
<evidence type="ECO:0000256" key="1">
    <source>
        <dbReference type="SAM" id="Phobius"/>
    </source>
</evidence>
<name>A0A843YJ24_9RHOB</name>
<comment type="caution">
    <text evidence="2">The sequence shown here is derived from an EMBL/GenBank/DDBJ whole genome shotgun (WGS) entry which is preliminary data.</text>
</comment>
<accession>A0A843YJ24</accession>
<protein>
    <submittedName>
        <fullName evidence="2">Uncharacterized protein</fullName>
    </submittedName>
</protein>
<dbReference type="AlphaFoldDB" id="A0A843YJ24"/>
<keyword evidence="3" id="KW-1185">Reference proteome</keyword>
<organism evidence="2 3">
    <name type="scientific">Tritonibacter litoralis</name>
    <dbReference type="NCBI Taxonomy" id="2662264"/>
    <lineage>
        <taxon>Bacteria</taxon>
        <taxon>Pseudomonadati</taxon>
        <taxon>Pseudomonadota</taxon>
        <taxon>Alphaproteobacteria</taxon>
        <taxon>Rhodobacterales</taxon>
        <taxon>Paracoccaceae</taxon>
        <taxon>Tritonibacter</taxon>
    </lineage>
</organism>
<evidence type="ECO:0000313" key="3">
    <source>
        <dbReference type="Proteomes" id="UP000444174"/>
    </source>
</evidence>
<feature type="transmembrane region" description="Helical" evidence="1">
    <location>
        <begin position="30"/>
        <end position="52"/>
    </location>
</feature>
<keyword evidence="1" id="KW-0812">Transmembrane</keyword>
<evidence type="ECO:0000313" key="2">
    <source>
        <dbReference type="EMBL" id="MQQ09808.1"/>
    </source>
</evidence>
<dbReference type="EMBL" id="WIBF01000010">
    <property type="protein sequence ID" value="MQQ09808.1"/>
    <property type="molecule type" value="Genomic_DNA"/>
</dbReference>
<dbReference type="RefSeq" id="WP_153216783.1">
    <property type="nucleotide sequence ID" value="NZ_WIBF01000010.1"/>
</dbReference>